<dbReference type="SUPFAM" id="SSF48371">
    <property type="entry name" value="ARM repeat"/>
    <property type="match status" value="1"/>
</dbReference>
<dbReference type="GO" id="GO:0030036">
    <property type="term" value="P:actin cytoskeleton organization"/>
    <property type="evidence" value="ECO:0007669"/>
    <property type="project" value="InterPro"/>
</dbReference>
<dbReference type="WBParaSite" id="nOo.2.0.1.t12889-RA">
    <property type="protein sequence ID" value="nOo.2.0.1.t12889-RA"/>
    <property type="gene ID" value="nOo.2.0.1.g12889"/>
</dbReference>
<evidence type="ECO:0000313" key="3">
    <source>
        <dbReference type="Proteomes" id="UP000271087"/>
    </source>
</evidence>
<dbReference type="STRING" id="42157.A0A182EXI6"/>
<evidence type="ECO:0000313" key="2">
    <source>
        <dbReference type="EMBL" id="VDN00223.1"/>
    </source>
</evidence>
<protein>
    <submittedName>
        <fullName evidence="4">Drf_GBD domain-containing protein</fullName>
    </submittedName>
</protein>
<dbReference type="InterPro" id="IPR011989">
    <property type="entry name" value="ARM-like"/>
</dbReference>
<proteinExistence type="predicted"/>
<dbReference type="InterPro" id="IPR010473">
    <property type="entry name" value="GTPase-bd"/>
</dbReference>
<accession>A0A182EXI6</accession>
<name>A0A182EXI6_ONCOC</name>
<gene>
    <name evidence="2" type="ORF">NOO_LOCUS12889</name>
</gene>
<dbReference type="InterPro" id="IPR016024">
    <property type="entry name" value="ARM-type_fold"/>
</dbReference>
<sequence>EKYGIGDSKIAEKFLEIIQENNLLDDVNNIHILEALFISLRTQSYSYVENFVKLGGSEYLRILLNECRKRCGLEHHAAAILLCFRALLNST</sequence>
<dbReference type="GO" id="GO:0031267">
    <property type="term" value="F:small GTPase binding"/>
    <property type="evidence" value="ECO:0007669"/>
    <property type="project" value="InterPro"/>
</dbReference>
<evidence type="ECO:0000259" key="1">
    <source>
        <dbReference type="Pfam" id="PF06371"/>
    </source>
</evidence>
<dbReference type="OrthoDB" id="1104827at2759"/>
<organism evidence="4">
    <name type="scientific">Onchocerca ochengi</name>
    <name type="common">Filarial nematode worm</name>
    <dbReference type="NCBI Taxonomy" id="42157"/>
    <lineage>
        <taxon>Eukaryota</taxon>
        <taxon>Metazoa</taxon>
        <taxon>Ecdysozoa</taxon>
        <taxon>Nematoda</taxon>
        <taxon>Chromadorea</taxon>
        <taxon>Rhabditida</taxon>
        <taxon>Spirurina</taxon>
        <taxon>Spiruromorpha</taxon>
        <taxon>Filarioidea</taxon>
        <taxon>Onchocercidae</taxon>
        <taxon>Onchocerca</taxon>
    </lineage>
</organism>
<evidence type="ECO:0000313" key="4">
    <source>
        <dbReference type="WBParaSite" id="nOo.2.0.1.t12889-RA"/>
    </source>
</evidence>
<dbReference type="GO" id="GO:0003779">
    <property type="term" value="F:actin binding"/>
    <property type="evidence" value="ECO:0007669"/>
    <property type="project" value="InterPro"/>
</dbReference>
<dbReference type="Pfam" id="PF06371">
    <property type="entry name" value="Drf_GBD"/>
    <property type="match status" value="1"/>
</dbReference>
<dbReference type="EMBL" id="UYRW01012410">
    <property type="protein sequence ID" value="VDN00223.1"/>
    <property type="molecule type" value="Genomic_DNA"/>
</dbReference>
<feature type="domain" description="Formin GTPase-binding" evidence="1">
    <location>
        <begin position="13"/>
        <end position="90"/>
    </location>
</feature>
<dbReference type="Gene3D" id="1.25.10.10">
    <property type="entry name" value="Leucine-rich Repeat Variant"/>
    <property type="match status" value="1"/>
</dbReference>
<dbReference type="Proteomes" id="UP000271087">
    <property type="component" value="Unassembled WGS sequence"/>
</dbReference>
<dbReference type="AlphaFoldDB" id="A0A182EXI6"/>
<reference evidence="2 3" key="2">
    <citation type="submission" date="2018-08" db="EMBL/GenBank/DDBJ databases">
        <authorList>
            <person name="Laetsch R D."/>
            <person name="Stevens L."/>
            <person name="Kumar S."/>
            <person name="Blaxter L. M."/>
        </authorList>
    </citation>
    <scope>NUCLEOTIDE SEQUENCE [LARGE SCALE GENOMIC DNA]</scope>
</reference>
<keyword evidence="3" id="KW-1185">Reference proteome</keyword>
<reference evidence="4" key="1">
    <citation type="submission" date="2016-06" db="UniProtKB">
        <authorList>
            <consortium name="WormBaseParasite"/>
        </authorList>
    </citation>
    <scope>IDENTIFICATION</scope>
</reference>